<feature type="domain" description="TonB-dependent receptor plug" evidence="11">
    <location>
        <begin position="145"/>
        <end position="244"/>
    </location>
</feature>
<keyword evidence="3 8" id="KW-1134">Transmembrane beta strand</keyword>
<dbReference type="Pfam" id="PF07715">
    <property type="entry name" value="Plug"/>
    <property type="match status" value="1"/>
</dbReference>
<dbReference type="AlphaFoldDB" id="I8XTW9"/>
<comment type="similarity">
    <text evidence="8 9">Belongs to the TonB-dependent receptor family.</text>
</comment>
<dbReference type="InterPro" id="IPR018247">
    <property type="entry name" value="EF_Hand_1_Ca_BS"/>
</dbReference>
<keyword evidence="5 9" id="KW-0798">TonB box</keyword>
<dbReference type="InterPro" id="IPR023997">
    <property type="entry name" value="TonB-dep_OMP_SusC/RagA_CS"/>
</dbReference>
<dbReference type="PATRIC" id="fig|997884.3.peg.702"/>
<evidence type="ECO:0000256" key="2">
    <source>
        <dbReference type="ARBA" id="ARBA00022448"/>
    </source>
</evidence>
<dbReference type="NCBIfam" id="TIGR04057">
    <property type="entry name" value="SusC_RagA_signa"/>
    <property type="match status" value="1"/>
</dbReference>
<evidence type="ECO:0000256" key="3">
    <source>
        <dbReference type="ARBA" id="ARBA00022452"/>
    </source>
</evidence>
<comment type="caution">
    <text evidence="12">The sequence shown here is derived from an EMBL/GenBank/DDBJ whole genome shotgun (WGS) entry which is preliminary data.</text>
</comment>
<keyword evidence="7 8" id="KW-0998">Cell outer membrane</keyword>
<evidence type="ECO:0000256" key="7">
    <source>
        <dbReference type="ARBA" id="ARBA00023237"/>
    </source>
</evidence>
<dbReference type="Gene3D" id="2.60.40.1120">
    <property type="entry name" value="Carboxypeptidase-like, regulatory domain"/>
    <property type="match status" value="1"/>
</dbReference>
<dbReference type="GO" id="GO:0009279">
    <property type="term" value="C:cell outer membrane"/>
    <property type="evidence" value="ECO:0007669"/>
    <property type="project" value="UniProtKB-SubCell"/>
</dbReference>
<dbReference type="InterPro" id="IPR008969">
    <property type="entry name" value="CarboxyPept-like_regulatory"/>
</dbReference>
<dbReference type="NCBIfam" id="TIGR04056">
    <property type="entry name" value="OMP_RagA_SusC"/>
    <property type="match status" value="1"/>
</dbReference>
<evidence type="ECO:0000256" key="1">
    <source>
        <dbReference type="ARBA" id="ARBA00004571"/>
    </source>
</evidence>
<dbReference type="Pfam" id="PF00593">
    <property type="entry name" value="TonB_dep_Rec_b-barrel"/>
    <property type="match status" value="1"/>
</dbReference>
<organism evidence="12 13">
    <name type="scientific">Bacteroides nordii CL02T12C05</name>
    <dbReference type="NCBI Taxonomy" id="997884"/>
    <lineage>
        <taxon>Bacteria</taxon>
        <taxon>Pseudomonadati</taxon>
        <taxon>Bacteroidota</taxon>
        <taxon>Bacteroidia</taxon>
        <taxon>Bacteroidales</taxon>
        <taxon>Bacteroidaceae</taxon>
        <taxon>Bacteroides</taxon>
    </lineage>
</organism>
<gene>
    <name evidence="12" type="ORF">HMPREF1068_00692</name>
</gene>
<feature type="domain" description="TonB-dependent receptor-like beta-barrel" evidence="10">
    <location>
        <begin position="443"/>
        <end position="979"/>
    </location>
</feature>
<keyword evidence="4 8" id="KW-0812">Transmembrane</keyword>
<dbReference type="SUPFAM" id="SSF56935">
    <property type="entry name" value="Porins"/>
    <property type="match status" value="1"/>
</dbReference>
<keyword evidence="2 8" id="KW-0813">Transport</keyword>
<dbReference type="PROSITE" id="PS00018">
    <property type="entry name" value="EF_HAND_1"/>
    <property type="match status" value="1"/>
</dbReference>
<name>I8XTW9_9BACE</name>
<keyword evidence="13" id="KW-1185">Reference proteome</keyword>
<dbReference type="InterPro" id="IPR000531">
    <property type="entry name" value="Beta-barrel_TonB"/>
</dbReference>
<dbReference type="Gene3D" id="2.40.170.20">
    <property type="entry name" value="TonB-dependent receptor, beta-barrel domain"/>
    <property type="match status" value="1"/>
</dbReference>
<dbReference type="HOGENOM" id="CLU_004317_1_1_10"/>
<dbReference type="SUPFAM" id="SSF49464">
    <property type="entry name" value="Carboxypeptidase regulatory domain-like"/>
    <property type="match status" value="1"/>
</dbReference>
<dbReference type="EMBL" id="AGXS01000011">
    <property type="protein sequence ID" value="EIY53522.1"/>
    <property type="molecule type" value="Genomic_DNA"/>
</dbReference>
<evidence type="ECO:0000313" key="13">
    <source>
        <dbReference type="Proteomes" id="UP000003089"/>
    </source>
</evidence>
<evidence type="ECO:0000256" key="8">
    <source>
        <dbReference type="PROSITE-ProRule" id="PRU01360"/>
    </source>
</evidence>
<dbReference type="Proteomes" id="UP000003089">
    <property type="component" value="Unassembled WGS sequence"/>
</dbReference>
<dbReference type="eggNOG" id="COG1629">
    <property type="taxonomic scope" value="Bacteria"/>
</dbReference>
<dbReference type="PROSITE" id="PS52016">
    <property type="entry name" value="TONB_DEPENDENT_REC_3"/>
    <property type="match status" value="1"/>
</dbReference>
<dbReference type="InterPro" id="IPR012910">
    <property type="entry name" value="Plug_dom"/>
</dbReference>
<evidence type="ECO:0000259" key="11">
    <source>
        <dbReference type="Pfam" id="PF07715"/>
    </source>
</evidence>
<keyword evidence="6 8" id="KW-0472">Membrane</keyword>
<accession>I8XTW9</accession>
<dbReference type="Gene3D" id="2.170.130.10">
    <property type="entry name" value="TonB-dependent receptor, plug domain"/>
    <property type="match status" value="1"/>
</dbReference>
<evidence type="ECO:0000313" key="12">
    <source>
        <dbReference type="EMBL" id="EIY53522.1"/>
    </source>
</evidence>
<evidence type="ECO:0000256" key="6">
    <source>
        <dbReference type="ARBA" id="ARBA00023136"/>
    </source>
</evidence>
<dbReference type="STRING" id="997884.HMPREF1068_00692"/>
<reference evidence="12 13" key="1">
    <citation type="submission" date="2012-02" db="EMBL/GenBank/DDBJ databases">
        <title>The Genome Sequence of Bacteroides nordii CL02T12C05.</title>
        <authorList>
            <consortium name="The Broad Institute Genome Sequencing Platform"/>
            <person name="Earl A."/>
            <person name="Ward D."/>
            <person name="Feldgarden M."/>
            <person name="Gevers D."/>
            <person name="Zitomersky N.L."/>
            <person name="Coyne M.J."/>
            <person name="Comstock L.E."/>
            <person name="Young S.K."/>
            <person name="Zeng Q."/>
            <person name="Gargeya S."/>
            <person name="Fitzgerald M."/>
            <person name="Haas B."/>
            <person name="Abouelleil A."/>
            <person name="Alvarado L."/>
            <person name="Arachchi H.M."/>
            <person name="Berlin A."/>
            <person name="Chapman S.B."/>
            <person name="Gearin G."/>
            <person name="Goldberg J."/>
            <person name="Griggs A."/>
            <person name="Gujja S."/>
            <person name="Hansen M."/>
            <person name="Heiman D."/>
            <person name="Howarth C."/>
            <person name="Larimer J."/>
            <person name="Lui A."/>
            <person name="MacDonald P.J.P."/>
            <person name="McCowen C."/>
            <person name="Montmayeur A."/>
            <person name="Murphy C."/>
            <person name="Neiman D."/>
            <person name="Pearson M."/>
            <person name="Priest M."/>
            <person name="Roberts A."/>
            <person name="Saif S."/>
            <person name="Shea T."/>
            <person name="Sisk P."/>
            <person name="Stolte C."/>
            <person name="Sykes S."/>
            <person name="Wortman J."/>
            <person name="Nusbaum C."/>
            <person name="Birren B."/>
        </authorList>
    </citation>
    <scope>NUCLEOTIDE SEQUENCE [LARGE SCALE GENOMIC DNA]</scope>
    <source>
        <strain evidence="12 13">CL02T12C05</strain>
    </source>
</reference>
<sequence length="1105" mass="123044">MDNMKLNMQYIDYARHMRNRIFLFACLIMVSVYAIAQEKGKSVTGTVTDSNGESLIGVSVKVAGAPIGSVTDIDGRYKITVPSTTSVLQFSYIGYVSVQETVGSRSIINVKMREDSKVIDEVVVVGYATQRRANLTGAVGTVDIAKQLESRSLTDVGRGLQGSTPGLTVTTTSGRIGTTPKIRIRGDQGTLLNEDSGASQPLILVDGVEVTDLNMVNPDDIENISILKDAASSSIYGSRAAFGVVLITTKSGQNSDKFTATYSNNFAWTSPIGLPKMAKSYESAAMALEAWRRNNPNDSEFVGDAGMKWDNDAIERMKEWERNFGGMNLSPEMVAGRDFEITDKGLRFYRSWDPFDMYIQNGFIQNHNLSVTGKSGKTSYHLSLGYMGNEGVLKVNNDQYDRYNVTFKTETEIAKWLKVRSQLMFSRTVLETPFTYSSSTYDPLYYIYRWPVIYPYGIYNGQPFRSALTETAQANKNSDATNNMRFTLGATLKITKGLSLEADYSYITNSRLRQLRGGKVTAIDFWSGDINNLTTYTASSYDKYDQYNYLTNHHTANAVLRYSKEFAGKHNLSAFAGFNLEYEDYNYLNGEARELLDPSKHTISTTSNNEGTRFVYGSQSDWASVGFFARINYSLKDRYLLELNGRYDGSSNFPLDQLWGFFPSGSIGWILSEESFMHSLQPVLSFAKLRASVGSIGNPNIGADRFRAILSSVSSGWSINNVNMTTFGLPQTLAKGFTWENIVTSDLGIDLRFLNGQLGASFDVYKRVNDGMVVQGNEMPSAFGASAPYKNIGELTTKGWELALDFNHTFANQLKLRVNANISDARTVITKHPNRTKSLNGSNYEGRVLGEIWGFETDRFFTADDFNPDGTLKADIPDQSRFLEYSGTSGIASYLPGDIKYKDLDGNGVIDRGDFTADNHGDLKVIGNSTPRYEYSGRIGLDYKGFDLDIFFQGVGSRQIWASGNLIIPGYQFGDGVYYAHQTDYWTPENPDAFYARLSKMNQPSRYAESGGNYMPQTKYLLNMSYCRLKSLTLGYSLPTNLIRKAFLNKVRVYVSGENLFTIDKLGDIPLDPETNTSSGDGGTQGFGRIYPYVRTWSFGLQVSF</sequence>
<evidence type="ECO:0000259" key="10">
    <source>
        <dbReference type="Pfam" id="PF00593"/>
    </source>
</evidence>
<protein>
    <submittedName>
        <fullName evidence="12">SusC/RagA family TonB-linked outer membrane protein</fullName>
    </submittedName>
</protein>
<comment type="subcellular location">
    <subcellularLocation>
        <location evidence="1 8">Cell outer membrane</location>
        <topology evidence="1 8">Multi-pass membrane protein</topology>
    </subcellularLocation>
</comment>
<dbReference type="InterPro" id="IPR037066">
    <property type="entry name" value="Plug_dom_sf"/>
</dbReference>
<evidence type="ECO:0000256" key="9">
    <source>
        <dbReference type="RuleBase" id="RU003357"/>
    </source>
</evidence>
<dbReference type="RefSeq" id="WP_007483614.1">
    <property type="nucleotide sequence ID" value="NZ_JH724314.1"/>
</dbReference>
<evidence type="ECO:0000256" key="5">
    <source>
        <dbReference type="ARBA" id="ARBA00023077"/>
    </source>
</evidence>
<proteinExistence type="inferred from homology"/>
<dbReference type="InterPro" id="IPR036942">
    <property type="entry name" value="Beta-barrel_TonB_sf"/>
</dbReference>
<dbReference type="Pfam" id="PF13715">
    <property type="entry name" value="CarbopepD_reg_2"/>
    <property type="match status" value="1"/>
</dbReference>
<dbReference type="InterPro" id="IPR023996">
    <property type="entry name" value="TonB-dep_OMP_SusC/RagA"/>
</dbReference>
<dbReference type="InterPro" id="IPR039426">
    <property type="entry name" value="TonB-dep_rcpt-like"/>
</dbReference>
<evidence type="ECO:0000256" key="4">
    <source>
        <dbReference type="ARBA" id="ARBA00022692"/>
    </source>
</evidence>